<evidence type="ECO:0000259" key="3">
    <source>
        <dbReference type="PROSITE" id="PS51371"/>
    </source>
</evidence>
<organism evidence="4 5">
    <name type="scientific">candidate division MSBL1 archaeon SCGC-AAA259A05</name>
    <dbReference type="NCBI Taxonomy" id="1698259"/>
    <lineage>
        <taxon>Archaea</taxon>
        <taxon>Methanobacteriati</taxon>
        <taxon>Methanobacteriota</taxon>
        <taxon>candidate division MSBL1</taxon>
    </lineage>
</organism>
<dbReference type="EMBL" id="LHXJ01000070">
    <property type="protein sequence ID" value="KXA89628.1"/>
    <property type="molecule type" value="Genomic_DNA"/>
</dbReference>
<feature type="domain" description="CBS" evidence="3">
    <location>
        <begin position="7"/>
        <end position="65"/>
    </location>
</feature>
<dbReference type="SUPFAM" id="SSF54631">
    <property type="entry name" value="CBS-domain pair"/>
    <property type="match status" value="2"/>
</dbReference>
<dbReference type="PANTHER" id="PTHR43080:SF29">
    <property type="entry name" value="OS02G0818000 PROTEIN"/>
    <property type="match status" value="1"/>
</dbReference>
<evidence type="ECO:0000256" key="1">
    <source>
        <dbReference type="ARBA" id="ARBA00023122"/>
    </source>
</evidence>
<dbReference type="PROSITE" id="PS51371">
    <property type="entry name" value="CBS"/>
    <property type="match status" value="4"/>
</dbReference>
<gene>
    <name evidence="4" type="ORF">AKJ57_05065</name>
</gene>
<dbReference type="AlphaFoldDB" id="A0A133U634"/>
<keyword evidence="1 2" id="KW-0129">CBS domain</keyword>
<name>A0A133U634_9EURY</name>
<dbReference type="InterPro" id="IPR051257">
    <property type="entry name" value="Diverse_CBS-Domain"/>
</dbReference>
<evidence type="ECO:0000313" key="5">
    <source>
        <dbReference type="Proteomes" id="UP000070163"/>
    </source>
</evidence>
<dbReference type="InterPro" id="IPR046342">
    <property type="entry name" value="CBS_dom_sf"/>
</dbReference>
<proteinExistence type="predicted"/>
<feature type="domain" description="CBS" evidence="3">
    <location>
        <begin position="226"/>
        <end position="277"/>
    </location>
</feature>
<accession>A0A133U634</accession>
<dbReference type="InterPro" id="IPR000644">
    <property type="entry name" value="CBS_dom"/>
</dbReference>
<keyword evidence="5" id="KW-1185">Reference proteome</keyword>
<dbReference type="Pfam" id="PF00571">
    <property type="entry name" value="CBS"/>
    <property type="match status" value="4"/>
</dbReference>
<comment type="caution">
    <text evidence="4">The sequence shown here is derived from an EMBL/GenBank/DDBJ whole genome shotgun (WGS) entry which is preliminary data.</text>
</comment>
<protein>
    <recommendedName>
        <fullName evidence="3">CBS domain-containing protein</fullName>
    </recommendedName>
</protein>
<evidence type="ECO:0000313" key="4">
    <source>
        <dbReference type="EMBL" id="KXA89628.1"/>
    </source>
</evidence>
<dbReference type="Gene3D" id="3.10.580.10">
    <property type="entry name" value="CBS-domain"/>
    <property type="match status" value="2"/>
</dbReference>
<dbReference type="Proteomes" id="UP000070163">
    <property type="component" value="Unassembled WGS sequence"/>
</dbReference>
<feature type="domain" description="CBS" evidence="3">
    <location>
        <begin position="67"/>
        <end position="123"/>
    </location>
</feature>
<reference evidence="4 5" key="1">
    <citation type="journal article" date="2016" name="Sci. Rep.">
        <title>Metabolic traits of an uncultured archaeal lineage -MSBL1- from brine pools of the Red Sea.</title>
        <authorList>
            <person name="Mwirichia R."/>
            <person name="Alam I."/>
            <person name="Rashid M."/>
            <person name="Vinu M."/>
            <person name="Ba-Alawi W."/>
            <person name="Anthony Kamau A."/>
            <person name="Kamanda Ngugi D."/>
            <person name="Goker M."/>
            <person name="Klenk H.P."/>
            <person name="Bajic V."/>
            <person name="Stingl U."/>
        </authorList>
    </citation>
    <scope>NUCLEOTIDE SEQUENCE [LARGE SCALE GENOMIC DNA]</scope>
    <source>
        <strain evidence="4">SCGC-AAA259A05</strain>
    </source>
</reference>
<feature type="domain" description="CBS" evidence="3">
    <location>
        <begin position="130"/>
        <end position="189"/>
    </location>
</feature>
<sequence>MKVKDVMTKDVQAVTVPGSRNEAMELIRELEVSALPVLNENTKKFVGMIRLRDFFEDPDENQLGMLVNRDVVTVGPEQSLEDAARIMLREGVRRLSVVKGSKLEGIITVRDILRRAIAERKKETPVSECMQNSVTTIWERTPLKVALEILHLSGERALPVLDDEAHPVGMIGDEDIIAVSEVKTEEKTELMRGRSETEKWAWDSEDRIYITKRSLTPPDKEVREVMSSDLITITKRTSASKCAELMRENEVHQVPVLSGSKLIGMISDEDLLKALTE</sequence>
<dbReference type="SMART" id="SM00116">
    <property type="entry name" value="CBS"/>
    <property type="match status" value="4"/>
</dbReference>
<evidence type="ECO:0000256" key="2">
    <source>
        <dbReference type="PROSITE-ProRule" id="PRU00703"/>
    </source>
</evidence>
<dbReference type="PANTHER" id="PTHR43080">
    <property type="entry name" value="CBS DOMAIN-CONTAINING PROTEIN CBSX3, MITOCHONDRIAL"/>
    <property type="match status" value="1"/>
</dbReference>